<dbReference type="PROSITE" id="PS00076">
    <property type="entry name" value="PYRIDINE_REDOX_1"/>
    <property type="match status" value="1"/>
</dbReference>
<dbReference type="EC" id="1.8.1.15" evidence="14"/>
<evidence type="ECO:0000256" key="8">
    <source>
        <dbReference type="PIRSR" id="PIRSR000350-2"/>
    </source>
</evidence>
<evidence type="ECO:0000256" key="2">
    <source>
        <dbReference type="ARBA" id="ARBA00022630"/>
    </source>
</evidence>
<keyword evidence="15" id="KW-1185">Reference proteome</keyword>
<keyword evidence="4 11" id="KW-0560">Oxidoreductase</keyword>
<evidence type="ECO:0000313" key="15">
    <source>
        <dbReference type="Proteomes" id="UP000636458"/>
    </source>
</evidence>
<dbReference type="GO" id="GO:0050660">
    <property type="term" value="F:flavin adenine dinucleotide binding"/>
    <property type="evidence" value="ECO:0007669"/>
    <property type="project" value="TreeGrafter"/>
</dbReference>
<evidence type="ECO:0000256" key="11">
    <source>
        <dbReference type="RuleBase" id="RU003691"/>
    </source>
</evidence>
<comment type="similarity">
    <text evidence="1 11">Belongs to the class-I pyridine nucleotide-disulfide oxidoreductase family.</text>
</comment>
<evidence type="ECO:0000256" key="3">
    <source>
        <dbReference type="ARBA" id="ARBA00022827"/>
    </source>
</evidence>
<evidence type="ECO:0000313" key="14">
    <source>
        <dbReference type="EMBL" id="MBK4347737.1"/>
    </source>
</evidence>
<comment type="cofactor">
    <cofactor evidence="9">
        <name>FAD</name>
        <dbReference type="ChEBI" id="CHEBI:57692"/>
    </cofactor>
    <text evidence="9">Binds 1 FAD per subunit.</text>
</comment>
<feature type="binding site" evidence="9">
    <location>
        <position position="314"/>
    </location>
    <ligand>
        <name>FAD</name>
        <dbReference type="ChEBI" id="CHEBI:57692"/>
    </ligand>
</feature>
<sequence length="478" mass="50950">MPELAQAESLDFDLIIIGGGSGNSIIGRDLSHLTIALIDDGEHFGGTCLNAGCIPTKMFVHVADVAADALRSDGLGLRVPTAQVDWAAIRDRVFGRIDQLSEAGFRNRDQKIPNVTVFRERFHFVDQHELVGASGVRLRAPRIVIAAGSRPRPLPAAEGVRNPAIHDSDSIMRIEQLPASMVIVGGGAVAAEFAHVFSAYGVQVTQVVRAENALDRLDSDIAERFTELARARWRVVTGASVASIDEDLRITLDSGERFSTDLVLSAIGRIPNSDTLGLGDAGFDVHSDGRLVVDAEQRALAGGTPVDGIYGLGDVSSEWQLKHVANHEARVVKHNLLQPHDLIGGDPGPIPAAIFSSPQVAYFGLTEAEAPDAVVATRAYGTTAWGWALEDTTSFCKLVVDGETGMILGAHLIGPEASILIQVLVFAASHGIPVTGLARSMYWPHPAASEVVENALLDAEKLVVQKRHAEQINGGEKP</sequence>
<protein>
    <submittedName>
        <fullName evidence="14">Mycothione reductase</fullName>
        <ecNumber evidence="14">1.8.1.15</ecNumber>
    </submittedName>
</protein>
<dbReference type="GO" id="GO:0050627">
    <property type="term" value="F:mycothione reductase [NAD(P)H] activity"/>
    <property type="evidence" value="ECO:0007669"/>
    <property type="project" value="UniProtKB-EC"/>
</dbReference>
<feature type="binding site" evidence="9">
    <location>
        <begin position="185"/>
        <end position="192"/>
    </location>
    <ligand>
        <name>NAD(+)</name>
        <dbReference type="ChEBI" id="CHEBI:57540"/>
    </ligand>
</feature>
<dbReference type="InterPro" id="IPR004099">
    <property type="entry name" value="Pyr_nucl-diS_OxRdtase_dimer"/>
</dbReference>
<dbReference type="AlphaFoldDB" id="A0A934SJB1"/>
<dbReference type="PRINTS" id="PR00368">
    <property type="entry name" value="FADPNR"/>
</dbReference>
<dbReference type="NCBIfam" id="NF005884">
    <property type="entry name" value="PRK07846.1"/>
    <property type="match status" value="1"/>
</dbReference>
<feature type="active site" description="Proton acceptor" evidence="8">
    <location>
        <position position="445"/>
    </location>
</feature>
<dbReference type="PIRSF" id="PIRSF000350">
    <property type="entry name" value="Mercury_reductase_MerA"/>
    <property type="match status" value="1"/>
</dbReference>
<dbReference type="SUPFAM" id="SSF51905">
    <property type="entry name" value="FAD/NAD(P)-binding domain"/>
    <property type="match status" value="1"/>
</dbReference>
<feature type="domain" description="FAD/NAD(P)-binding" evidence="13">
    <location>
        <begin position="12"/>
        <end position="329"/>
    </location>
</feature>
<organism evidence="14 15">
    <name type="scientific">Lacisediminihabitans changchengi</name>
    <dbReference type="NCBI Taxonomy" id="2787634"/>
    <lineage>
        <taxon>Bacteria</taxon>
        <taxon>Bacillati</taxon>
        <taxon>Actinomycetota</taxon>
        <taxon>Actinomycetes</taxon>
        <taxon>Micrococcales</taxon>
        <taxon>Microbacteriaceae</taxon>
        <taxon>Lacisediminihabitans</taxon>
    </lineage>
</organism>
<proteinExistence type="inferred from homology"/>
<dbReference type="Pfam" id="PF02852">
    <property type="entry name" value="Pyr_redox_dim"/>
    <property type="match status" value="1"/>
</dbReference>
<evidence type="ECO:0000259" key="12">
    <source>
        <dbReference type="Pfam" id="PF02852"/>
    </source>
</evidence>
<feature type="binding site" evidence="9">
    <location>
        <position position="268"/>
    </location>
    <ligand>
        <name>NAD(+)</name>
        <dbReference type="ChEBI" id="CHEBI:57540"/>
    </ligand>
</feature>
<evidence type="ECO:0000259" key="13">
    <source>
        <dbReference type="Pfam" id="PF07992"/>
    </source>
</evidence>
<feature type="disulfide bond" description="Redox-active" evidence="10">
    <location>
        <begin position="48"/>
        <end position="53"/>
    </location>
</feature>
<evidence type="ECO:0000256" key="9">
    <source>
        <dbReference type="PIRSR" id="PIRSR000350-3"/>
    </source>
</evidence>
<keyword evidence="3 9" id="KW-0274">FAD</keyword>
<reference evidence="14" key="1">
    <citation type="submission" date="2021-01" db="EMBL/GenBank/DDBJ databases">
        <title>Lacisediminihabitans sp. nov. strain G11-30, isolated from Antarctic Soil.</title>
        <authorList>
            <person name="Li J."/>
        </authorList>
    </citation>
    <scope>NUCLEOTIDE SEQUENCE</scope>
    <source>
        <strain evidence="14">G11-30</strain>
    </source>
</reference>
<feature type="domain" description="Pyridine nucleotide-disulphide oxidoreductase dimerisation" evidence="12">
    <location>
        <begin position="350"/>
        <end position="455"/>
    </location>
</feature>
<dbReference type="GO" id="GO:0004148">
    <property type="term" value="F:dihydrolipoyl dehydrogenase (NADH) activity"/>
    <property type="evidence" value="ECO:0007669"/>
    <property type="project" value="TreeGrafter"/>
</dbReference>
<dbReference type="PRINTS" id="PR00411">
    <property type="entry name" value="PNDRDTASEI"/>
</dbReference>
<feature type="binding site" evidence="9">
    <location>
        <position position="57"/>
    </location>
    <ligand>
        <name>FAD</name>
        <dbReference type="ChEBI" id="CHEBI:57692"/>
    </ligand>
</feature>
<dbReference type="SUPFAM" id="SSF55424">
    <property type="entry name" value="FAD/NAD-linked reductases, dimerisation (C-terminal) domain"/>
    <property type="match status" value="1"/>
</dbReference>
<dbReference type="InterPro" id="IPR016156">
    <property type="entry name" value="FAD/NAD-linked_Rdtase_dimer_sf"/>
</dbReference>
<evidence type="ECO:0000256" key="10">
    <source>
        <dbReference type="PIRSR" id="PIRSR000350-4"/>
    </source>
</evidence>
<dbReference type="InterPro" id="IPR001100">
    <property type="entry name" value="Pyr_nuc-diS_OxRdtase"/>
</dbReference>
<dbReference type="RefSeq" id="WP_200556356.1">
    <property type="nucleotide sequence ID" value="NZ_JAEPES010000003.1"/>
</dbReference>
<gene>
    <name evidence="14" type="ORF">IV501_08840</name>
</gene>
<keyword evidence="2 11" id="KW-0285">Flavoprotein</keyword>
<keyword evidence="6" id="KW-1015">Disulfide bond</keyword>
<evidence type="ECO:0000256" key="7">
    <source>
        <dbReference type="ARBA" id="ARBA00023284"/>
    </source>
</evidence>
<accession>A0A934SJB1</accession>
<keyword evidence="5 9" id="KW-0520">NAD</keyword>
<evidence type="ECO:0000256" key="6">
    <source>
        <dbReference type="ARBA" id="ARBA00023157"/>
    </source>
</evidence>
<dbReference type="InterPro" id="IPR036188">
    <property type="entry name" value="FAD/NAD-bd_sf"/>
</dbReference>
<keyword evidence="9" id="KW-0547">Nucleotide-binding</keyword>
<dbReference type="PANTHER" id="PTHR22912:SF217">
    <property type="entry name" value="DIHYDROLIPOYL DEHYDROGENASE"/>
    <property type="match status" value="1"/>
</dbReference>
<dbReference type="Gene3D" id="3.50.50.60">
    <property type="entry name" value="FAD/NAD(P)-binding domain"/>
    <property type="match status" value="2"/>
</dbReference>
<comment type="caution">
    <text evidence="14">The sequence shown here is derived from an EMBL/GenBank/DDBJ whole genome shotgun (WGS) entry which is preliminary data.</text>
</comment>
<dbReference type="InterPro" id="IPR012999">
    <property type="entry name" value="Pyr_OxRdtase_I_AS"/>
</dbReference>
<dbReference type="InterPro" id="IPR023753">
    <property type="entry name" value="FAD/NAD-binding_dom"/>
</dbReference>
<dbReference type="EMBL" id="JAEPES010000003">
    <property type="protein sequence ID" value="MBK4347737.1"/>
    <property type="molecule type" value="Genomic_DNA"/>
</dbReference>
<dbReference type="Pfam" id="PF07992">
    <property type="entry name" value="Pyr_redox_2"/>
    <property type="match status" value="1"/>
</dbReference>
<evidence type="ECO:0000256" key="4">
    <source>
        <dbReference type="ARBA" id="ARBA00023002"/>
    </source>
</evidence>
<evidence type="ECO:0000256" key="5">
    <source>
        <dbReference type="ARBA" id="ARBA00023027"/>
    </source>
</evidence>
<dbReference type="GO" id="GO:0006103">
    <property type="term" value="P:2-oxoglutarate metabolic process"/>
    <property type="evidence" value="ECO:0007669"/>
    <property type="project" value="TreeGrafter"/>
</dbReference>
<dbReference type="Proteomes" id="UP000636458">
    <property type="component" value="Unassembled WGS sequence"/>
</dbReference>
<evidence type="ECO:0000256" key="1">
    <source>
        <dbReference type="ARBA" id="ARBA00007532"/>
    </source>
</evidence>
<name>A0A934SJB1_9MICO</name>
<dbReference type="PANTHER" id="PTHR22912">
    <property type="entry name" value="DISULFIDE OXIDOREDUCTASE"/>
    <property type="match status" value="1"/>
</dbReference>
<dbReference type="Gene3D" id="3.30.390.30">
    <property type="match status" value="1"/>
</dbReference>
<keyword evidence="7 11" id="KW-0676">Redox-active center</keyword>
<dbReference type="InterPro" id="IPR050151">
    <property type="entry name" value="Class-I_Pyr_Nuc-Dis_Oxidored"/>
</dbReference>